<feature type="region of interest" description="Disordered" evidence="6">
    <location>
        <begin position="389"/>
        <end position="419"/>
    </location>
</feature>
<feature type="region of interest" description="Disordered" evidence="6">
    <location>
        <begin position="131"/>
        <end position="203"/>
    </location>
</feature>
<sequence>MPSASETKMNLSALQQVDPEINEIVDSATQVALFQYSTQTSQWTKTDIEGALFVYAHRNPSERGLIILNRHSPKNYKEPITADIEFKMNQPFLIYKTPSGQIFGAWFYVADECTRVGNRCCRLVSYLKKREKSAGGGGGQGSSDKTNSILQGLLLPPNPGGNVGSNNNEKNGGGNNSYNNLNNNGNSNNHNSSNGKQNGQQAPQGKDIMSLLQRAQIEDKPPAKKPLGQNNNANRKQEGLNGTGGQRRMNGGQGGGHYESSPGVPVVHKPVPTKALPPSVEQLFKSAGRKTQQQQNSQQQQQQNSQQQNQVSSSNGNSGATTSGVQLIQSLAQQIPQTPQRAEHALDRLLSLAGSSPTSSHIGVVAPTAPPMNDCMASILNKLNESAQKVQREQQQLQQHAAGGLDAGRISPQESAPPVSRSNLANALFGALAGGAVSAGTAGTPPAGGTIGGEKKLTLITPEMLEESLSQTGPMTPPQSQPTATAAALSRTELRGALVHLLENDDDFLTKIHHAYLQGASRRKLLTTFPYDHV</sequence>
<dbReference type="GO" id="GO:0031087">
    <property type="term" value="P:deadenylation-independent decapping of nuclear-transcribed mRNA"/>
    <property type="evidence" value="ECO:0007669"/>
    <property type="project" value="TreeGrafter"/>
</dbReference>
<dbReference type="GeneID" id="111252701"/>
<dbReference type="EnsemblMetazoa" id="XM_022811006">
    <property type="protein sequence ID" value="XP_022666741"/>
    <property type="gene ID" value="LOC111252701"/>
</dbReference>
<dbReference type="GO" id="GO:0003729">
    <property type="term" value="F:mRNA binding"/>
    <property type="evidence" value="ECO:0007669"/>
    <property type="project" value="TreeGrafter"/>
</dbReference>
<comment type="similarity">
    <text evidence="2">Belongs to the DCP1 family.</text>
</comment>
<reference evidence="8" key="1">
    <citation type="submission" date="2021-01" db="UniProtKB">
        <authorList>
            <consortium name="EnsemblMetazoa"/>
        </authorList>
    </citation>
    <scope>IDENTIFICATION</scope>
</reference>
<dbReference type="PANTHER" id="PTHR16290">
    <property type="entry name" value="TRANSCRIPTION FACTOR SMIF DECAPPING ENZYME DCP1"/>
    <property type="match status" value="1"/>
</dbReference>
<dbReference type="SUPFAM" id="SSF50729">
    <property type="entry name" value="PH domain-like"/>
    <property type="match status" value="1"/>
</dbReference>
<dbReference type="OrthoDB" id="440673at2759"/>
<dbReference type="GO" id="GO:0008047">
    <property type="term" value="F:enzyme activator activity"/>
    <property type="evidence" value="ECO:0007669"/>
    <property type="project" value="InterPro"/>
</dbReference>
<name>A0A7M7KP74_VARDE</name>
<evidence type="ECO:0000313" key="8">
    <source>
        <dbReference type="EnsemblMetazoa" id="XP_022666740"/>
    </source>
</evidence>
<evidence type="ECO:0000256" key="3">
    <source>
        <dbReference type="ARBA" id="ARBA00022490"/>
    </source>
</evidence>
<dbReference type="GO" id="GO:0006397">
    <property type="term" value="P:mRNA processing"/>
    <property type="evidence" value="ECO:0007669"/>
    <property type="project" value="UniProtKB-KW"/>
</dbReference>
<evidence type="ECO:0000256" key="6">
    <source>
        <dbReference type="SAM" id="MobiDB-lite"/>
    </source>
</evidence>
<dbReference type="CDD" id="cd09804">
    <property type="entry name" value="Dcp1"/>
    <property type="match status" value="1"/>
</dbReference>
<dbReference type="KEGG" id="vde:111252701"/>
<comment type="subcellular location">
    <subcellularLocation>
        <location evidence="1">Cytoplasm</location>
    </subcellularLocation>
</comment>
<dbReference type="RefSeq" id="XP_022666740.1">
    <property type="nucleotide sequence ID" value="XM_022811005.1"/>
</dbReference>
<dbReference type="PANTHER" id="PTHR16290:SF0">
    <property type="entry name" value="DECAPPING PROTEIN 1, ISOFORM A"/>
    <property type="match status" value="1"/>
</dbReference>
<keyword evidence="3" id="KW-0963">Cytoplasm</keyword>
<keyword evidence="4" id="KW-0507">mRNA processing</keyword>
<feature type="compositionally biased region" description="Low complexity" evidence="6">
    <location>
        <begin position="164"/>
        <end position="199"/>
    </location>
</feature>
<dbReference type="RefSeq" id="XP_022666741.1">
    <property type="nucleotide sequence ID" value="XM_022811006.1"/>
</dbReference>
<feature type="region of interest" description="Disordered" evidence="6">
    <location>
        <begin position="221"/>
        <end position="322"/>
    </location>
</feature>
<dbReference type="InParanoid" id="A0A7M7KP74"/>
<accession>A0A7M7KP74</accession>
<dbReference type="Gene3D" id="6.10.140.2030">
    <property type="match status" value="1"/>
</dbReference>
<proteinExistence type="inferred from homology"/>
<dbReference type="AlphaFoldDB" id="A0A7M7KP74"/>
<protein>
    <recommendedName>
        <fullName evidence="7">mRNA-decapping enzyme C-terminal domain-containing protein</fullName>
    </recommendedName>
</protein>
<feature type="compositionally biased region" description="Low complexity" evidence="6">
    <location>
        <begin position="292"/>
        <end position="322"/>
    </location>
</feature>
<evidence type="ECO:0000256" key="4">
    <source>
        <dbReference type="ARBA" id="ARBA00022664"/>
    </source>
</evidence>
<dbReference type="InterPro" id="IPR031953">
    <property type="entry name" value="mRNA_decap_C"/>
</dbReference>
<dbReference type="GO" id="GO:0000184">
    <property type="term" value="P:nuclear-transcribed mRNA catabolic process, nonsense-mediated decay"/>
    <property type="evidence" value="ECO:0007669"/>
    <property type="project" value="UniProtKB-KW"/>
</dbReference>
<dbReference type="GO" id="GO:0000290">
    <property type="term" value="P:deadenylation-dependent decapping of nuclear-transcribed mRNA"/>
    <property type="evidence" value="ECO:0007669"/>
    <property type="project" value="InterPro"/>
</dbReference>
<dbReference type="InterPro" id="IPR011993">
    <property type="entry name" value="PH-like_dom_sf"/>
</dbReference>
<dbReference type="EnsemblMetazoa" id="XM_022811005">
    <property type="protein sequence ID" value="XP_022666740"/>
    <property type="gene ID" value="LOC111252701"/>
</dbReference>
<feature type="compositionally biased region" description="Gly residues" evidence="6">
    <location>
        <begin position="241"/>
        <end position="257"/>
    </location>
</feature>
<organism evidence="8 9">
    <name type="scientific">Varroa destructor</name>
    <name type="common">Honeybee mite</name>
    <dbReference type="NCBI Taxonomy" id="109461"/>
    <lineage>
        <taxon>Eukaryota</taxon>
        <taxon>Metazoa</taxon>
        <taxon>Ecdysozoa</taxon>
        <taxon>Arthropoda</taxon>
        <taxon>Chelicerata</taxon>
        <taxon>Arachnida</taxon>
        <taxon>Acari</taxon>
        <taxon>Parasitiformes</taxon>
        <taxon>Mesostigmata</taxon>
        <taxon>Gamasina</taxon>
        <taxon>Dermanyssoidea</taxon>
        <taxon>Varroidae</taxon>
        <taxon>Varroa</taxon>
    </lineage>
</organism>
<keyword evidence="9" id="KW-1185">Reference proteome</keyword>
<dbReference type="Gene3D" id="2.30.29.30">
    <property type="entry name" value="Pleckstrin-homology domain (PH domain)/Phosphotyrosine-binding domain (PTB)"/>
    <property type="match status" value="1"/>
</dbReference>
<evidence type="ECO:0000256" key="2">
    <source>
        <dbReference type="ARBA" id="ARBA00008778"/>
    </source>
</evidence>
<keyword evidence="5" id="KW-0866">Nonsense-mediated mRNA decay</keyword>
<dbReference type="InterPro" id="IPR010334">
    <property type="entry name" value="Dcp1"/>
</dbReference>
<evidence type="ECO:0000259" key="7">
    <source>
        <dbReference type="Pfam" id="PF16741"/>
    </source>
</evidence>
<dbReference type="Pfam" id="PF06058">
    <property type="entry name" value="DCP1"/>
    <property type="match status" value="1"/>
</dbReference>
<dbReference type="GO" id="GO:0000932">
    <property type="term" value="C:P-body"/>
    <property type="evidence" value="ECO:0007669"/>
    <property type="project" value="TreeGrafter"/>
</dbReference>
<feature type="domain" description="mRNA-decapping enzyme C-terminal" evidence="7">
    <location>
        <begin position="487"/>
        <end position="523"/>
    </location>
</feature>
<dbReference type="Proteomes" id="UP000594260">
    <property type="component" value="Unplaced"/>
</dbReference>
<evidence type="ECO:0000256" key="5">
    <source>
        <dbReference type="ARBA" id="ARBA00023161"/>
    </source>
</evidence>
<evidence type="ECO:0000256" key="1">
    <source>
        <dbReference type="ARBA" id="ARBA00004496"/>
    </source>
</evidence>
<evidence type="ECO:0000313" key="9">
    <source>
        <dbReference type="Proteomes" id="UP000594260"/>
    </source>
</evidence>
<dbReference type="Pfam" id="PF16741">
    <property type="entry name" value="mRNA_decap_C"/>
    <property type="match status" value="1"/>
</dbReference>